<evidence type="ECO:0000313" key="3">
    <source>
        <dbReference type="EMBL" id="AQK99638.1"/>
    </source>
</evidence>
<proteinExistence type="inferred from homology"/>
<dbReference type="PANTHER" id="PTHR10353">
    <property type="entry name" value="GLYCOSYL HYDROLASE"/>
    <property type="match status" value="1"/>
</dbReference>
<dbReference type="InterPro" id="IPR017853">
    <property type="entry name" value="GH"/>
</dbReference>
<dbReference type="GO" id="GO:0008422">
    <property type="term" value="F:beta-glucosidase activity"/>
    <property type="evidence" value="ECO:0007669"/>
    <property type="project" value="UniProtKB-ARBA"/>
</dbReference>
<name>A0A1D6G924_MAIZE</name>
<dbReference type="EMBL" id="CM000784">
    <property type="protein sequence ID" value="AQK99638.1"/>
    <property type="molecule type" value="Genomic_DNA"/>
</dbReference>
<dbReference type="PANTHER" id="PTHR10353:SF29">
    <property type="entry name" value="BETA-GLUCOSIDASE 11"/>
    <property type="match status" value="1"/>
</dbReference>
<sequence length="276" mass="31863">MVINGQDRHRGPEEAMATCLKVHMCLAWEEGLLVGISFGAKLATCLKVHMCAQGPYEKFLNQLYMLVRHMWDFKEEEDRRLLLLLTFVTPTSRTERFVCSILFHSLFDAVDDDCLVKFGRWEMEVVATPSVEHMKATRSANLTFCEEGWNGANVKRYFVWLFLDMFELLAGYYSRYDLYHVDFQDPELPRTPKLSALWYDEFLKNEIDIIENVVVSATDDARWHAAGEACPARSLVKSGRSIFMHIPGQASDQTKESNKSCLCRSERPVRMPYLPP</sequence>
<accession>A0A1D6G924</accession>
<evidence type="ECO:0000256" key="2">
    <source>
        <dbReference type="RuleBase" id="RU003690"/>
    </source>
</evidence>
<organism evidence="3">
    <name type="scientific">Zea mays</name>
    <name type="common">Maize</name>
    <dbReference type="NCBI Taxonomy" id="4577"/>
    <lineage>
        <taxon>Eukaryota</taxon>
        <taxon>Viridiplantae</taxon>
        <taxon>Streptophyta</taxon>
        <taxon>Embryophyta</taxon>
        <taxon>Tracheophyta</taxon>
        <taxon>Spermatophyta</taxon>
        <taxon>Magnoliopsida</taxon>
        <taxon>Liliopsida</taxon>
        <taxon>Poales</taxon>
        <taxon>Poaceae</taxon>
        <taxon>PACMAD clade</taxon>
        <taxon>Panicoideae</taxon>
        <taxon>Andropogonodae</taxon>
        <taxon>Andropogoneae</taxon>
        <taxon>Tripsacinae</taxon>
        <taxon>Zea</taxon>
    </lineage>
</organism>
<dbReference type="Gene3D" id="3.20.20.80">
    <property type="entry name" value="Glycosidases"/>
    <property type="match status" value="1"/>
</dbReference>
<comment type="similarity">
    <text evidence="1 2">Belongs to the glycosyl hydrolase 1 family.</text>
</comment>
<reference evidence="3" key="1">
    <citation type="submission" date="2015-12" db="EMBL/GenBank/DDBJ databases">
        <title>Update maize B73 reference genome by single molecule sequencing technologies.</title>
        <authorList>
            <consortium name="Maize Genome Sequencing Project"/>
            <person name="Ware D."/>
        </authorList>
    </citation>
    <scope>NUCLEOTIDE SEQUENCE</scope>
    <source>
        <tissue evidence="3">Seedling</tissue>
    </source>
</reference>
<dbReference type="STRING" id="4577.A0A1D6G924"/>
<dbReference type="GO" id="GO:0005975">
    <property type="term" value="P:carbohydrate metabolic process"/>
    <property type="evidence" value="ECO:0007669"/>
    <property type="project" value="InterPro"/>
</dbReference>
<dbReference type="InParanoid" id="A0A1D6G924"/>
<evidence type="ECO:0000256" key="1">
    <source>
        <dbReference type="ARBA" id="ARBA00010838"/>
    </source>
</evidence>
<dbReference type="AlphaFoldDB" id="A0A1D6G924"/>
<protein>
    <submittedName>
        <fullName evidence="3">Beta-glucosidase 11</fullName>
    </submittedName>
</protein>
<dbReference type="SUPFAM" id="SSF51445">
    <property type="entry name" value="(Trans)glycosidases"/>
    <property type="match status" value="1"/>
</dbReference>
<dbReference type="InterPro" id="IPR001360">
    <property type="entry name" value="Glyco_hydro_1"/>
</dbReference>
<dbReference type="Pfam" id="PF00232">
    <property type="entry name" value="Glyco_hydro_1"/>
    <property type="match status" value="1"/>
</dbReference>
<gene>
    <name evidence="3" type="ORF">ZEAMMB73_Zm00001d012489</name>
</gene>